<evidence type="ECO:0000256" key="11">
    <source>
        <dbReference type="SAM" id="Phobius"/>
    </source>
</evidence>
<comment type="caution">
    <text evidence="13">The sequence shown here is derived from an EMBL/GenBank/DDBJ whole genome shotgun (WGS) entry which is preliminary data.</text>
</comment>
<evidence type="ECO:0000256" key="7">
    <source>
        <dbReference type="ARBA" id="ARBA00023170"/>
    </source>
</evidence>
<feature type="transmembrane region" description="Helical" evidence="11">
    <location>
        <begin position="164"/>
        <end position="183"/>
    </location>
</feature>
<dbReference type="GO" id="GO:0005886">
    <property type="term" value="C:plasma membrane"/>
    <property type="evidence" value="ECO:0007669"/>
    <property type="project" value="UniProtKB-SubCell"/>
</dbReference>
<evidence type="ECO:0000256" key="8">
    <source>
        <dbReference type="ARBA" id="ARBA00023180"/>
    </source>
</evidence>
<sequence length="377" mass="43335">MKGTHTFTEIVPLAPDCDQNSPRMHWSWNSTELDKDTMAMFKDKTTSQVVSVVYIIIFLINVPGNGISLWLLWFRTFPKNPSIIFMINLTLTDLAVGLVLPLQIIYQLRGYDWPYGSRLCSFMTVLFYANMYCSILTMMAISVDRYLGIVRPVQFREMKRRKEYAVIGCLAMWAIVLFALYPLESTDLTYEVKSLNITTCFDVLKKDMLPSVKHWAIFLFTLSGILFLVPFITTVICYVCIIHKLVRTSKSYQKGKALHLAFAVLSVFVICFAPNNILLLAHAVRRLFYNDSLYMAYKLSLSLSCINSCIDPFIYYLASKEFRRKLRLVLRRDISSREGTRAELNRDSLFSARSTNQGPVENEGARVSINLKNESIQ</sequence>
<comment type="subcellular location">
    <subcellularLocation>
        <location evidence="1">Cell membrane</location>
        <topology evidence="1">Multi-pass membrane protein</topology>
    </subcellularLocation>
</comment>
<dbReference type="Pfam" id="PF00001">
    <property type="entry name" value="7tm_1"/>
    <property type="match status" value="1"/>
</dbReference>
<keyword evidence="9 10" id="KW-0807">Transducer</keyword>
<dbReference type="Proteomes" id="UP001152622">
    <property type="component" value="Chromosome 9"/>
</dbReference>
<proteinExistence type="inferred from homology"/>
<feature type="transmembrane region" description="Helical" evidence="11">
    <location>
        <begin position="262"/>
        <end position="284"/>
    </location>
</feature>
<dbReference type="OrthoDB" id="9944627at2759"/>
<dbReference type="InterPro" id="IPR017452">
    <property type="entry name" value="GPCR_Rhodpsn_7TM"/>
</dbReference>
<feature type="transmembrane region" description="Helical" evidence="11">
    <location>
        <begin position="85"/>
        <end position="105"/>
    </location>
</feature>
<evidence type="ECO:0000259" key="12">
    <source>
        <dbReference type="PROSITE" id="PS50262"/>
    </source>
</evidence>
<feature type="transmembrane region" description="Helical" evidence="11">
    <location>
        <begin position="215"/>
        <end position="241"/>
    </location>
</feature>
<keyword evidence="2" id="KW-1003">Cell membrane</keyword>
<evidence type="ECO:0000256" key="5">
    <source>
        <dbReference type="ARBA" id="ARBA00023040"/>
    </source>
</evidence>
<keyword evidence="8" id="KW-0325">Glycoprotein</keyword>
<dbReference type="PANTHER" id="PTHR24232:SF25">
    <property type="entry name" value="P2Y PURINOCEPTOR 8"/>
    <property type="match status" value="1"/>
</dbReference>
<feature type="transmembrane region" description="Helical" evidence="11">
    <location>
        <begin position="125"/>
        <end position="143"/>
    </location>
</feature>
<evidence type="ECO:0000256" key="9">
    <source>
        <dbReference type="ARBA" id="ARBA00023224"/>
    </source>
</evidence>
<keyword evidence="6 11" id="KW-0472">Membrane</keyword>
<keyword evidence="4 11" id="KW-1133">Transmembrane helix</keyword>
<dbReference type="PRINTS" id="PR00237">
    <property type="entry name" value="GPCRRHODOPSN"/>
</dbReference>
<evidence type="ECO:0000313" key="14">
    <source>
        <dbReference type="Proteomes" id="UP001152622"/>
    </source>
</evidence>
<dbReference type="Gene3D" id="1.20.1070.10">
    <property type="entry name" value="Rhodopsin 7-helix transmembrane proteins"/>
    <property type="match status" value="1"/>
</dbReference>
<dbReference type="PROSITE" id="PS50262">
    <property type="entry name" value="G_PROTEIN_RECEP_F1_2"/>
    <property type="match status" value="1"/>
</dbReference>
<dbReference type="PROSITE" id="PS00237">
    <property type="entry name" value="G_PROTEIN_RECEP_F1_1"/>
    <property type="match status" value="1"/>
</dbReference>
<gene>
    <name evidence="13" type="ORF">SKAU_G00250620</name>
</gene>
<keyword evidence="7 10" id="KW-0675">Receptor</keyword>
<feature type="domain" description="G-protein coupled receptors family 1 profile" evidence="12">
    <location>
        <begin position="64"/>
        <end position="315"/>
    </location>
</feature>
<organism evidence="13 14">
    <name type="scientific">Synaphobranchus kaupii</name>
    <name type="common">Kaup's arrowtooth eel</name>
    <dbReference type="NCBI Taxonomy" id="118154"/>
    <lineage>
        <taxon>Eukaryota</taxon>
        <taxon>Metazoa</taxon>
        <taxon>Chordata</taxon>
        <taxon>Craniata</taxon>
        <taxon>Vertebrata</taxon>
        <taxon>Euteleostomi</taxon>
        <taxon>Actinopterygii</taxon>
        <taxon>Neopterygii</taxon>
        <taxon>Teleostei</taxon>
        <taxon>Anguilliformes</taxon>
        <taxon>Synaphobranchidae</taxon>
        <taxon>Synaphobranchus</taxon>
    </lineage>
</organism>
<dbReference type="EMBL" id="JAINUF010000009">
    <property type="protein sequence ID" value="KAJ8349932.1"/>
    <property type="molecule type" value="Genomic_DNA"/>
</dbReference>
<evidence type="ECO:0000313" key="13">
    <source>
        <dbReference type="EMBL" id="KAJ8349932.1"/>
    </source>
</evidence>
<reference evidence="13" key="1">
    <citation type="journal article" date="2023" name="Science">
        <title>Genome structures resolve the early diversification of teleost fishes.</title>
        <authorList>
            <person name="Parey E."/>
            <person name="Louis A."/>
            <person name="Montfort J."/>
            <person name="Bouchez O."/>
            <person name="Roques C."/>
            <person name="Iampietro C."/>
            <person name="Lluch J."/>
            <person name="Castinel A."/>
            <person name="Donnadieu C."/>
            <person name="Desvignes T."/>
            <person name="Floi Bucao C."/>
            <person name="Jouanno E."/>
            <person name="Wen M."/>
            <person name="Mejri S."/>
            <person name="Dirks R."/>
            <person name="Jansen H."/>
            <person name="Henkel C."/>
            <person name="Chen W.J."/>
            <person name="Zahm M."/>
            <person name="Cabau C."/>
            <person name="Klopp C."/>
            <person name="Thompson A.W."/>
            <person name="Robinson-Rechavi M."/>
            <person name="Braasch I."/>
            <person name="Lecointre G."/>
            <person name="Bobe J."/>
            <person name="Postlethwait J.H."/>
            <person name="Berthelot C."/>
            <person name="Roest Crollius H."/>
            <person name="Guiguen Y."/>
        </authorList>
    </citation>
    <scope>NUCLEOTIDE SEQUENCE</scope>
    <source>
        <strain evidence="13">WJC10195</strain>
    </source>
</reference>
<protein>
    <recommendedName>
        <fullName evidence="12">G-protein coupled receptors family 1 profile domain-containing protein</fullName>
    </recommendedName>
</protein>
<evidence type="ECO:0000256" key="2">
    <source>
        <dbReference type="ARBA" id="ARBA00022475"/>
    </source>
</evidence>
<feature type="transmembrane region" description="Helical" evidence="11">
    <location>
        <begin position="296"/>
        <end position="318"/>
    </location>
</feature>
<name>A0A9Q1F2Q9_SYNKA</name>
<accession>A0A9Q1F2Q9</accession>
<keyword evidence="5 10" id="KW-0297">G-protein coupled receptor</keyword>
<comment type="similarity">
    <text evidence="10">Belongs to the G-protein coupled receptor 1 family.</text>
</comment>
<keyword evidence="3 10" id="KW-0812">Transmembrane</keyword>
<evidence type="ECO:0000256" key="6">
    <source>
        <dbReference type="ARBA" id="ARBA00023136"/>
    </source>
</evidence>
<dbReference type="InterPro" id="IPR000276">
    <property type="entry name" value="GPCR_Rhodpsn"/>
</dbReference>
<dbReference type="PANTHER" id="PTHR24232">
    <property type="entry name" value="G-PROTEIN COUPLED RECEPTOR"/>
    <property type="match status" value="1"/>
</dbReference>
<evidence type="ECO:0000256" key="4">
    <source>
        <dbReference type="ARBA" id="ARBA00022989"/>
    </source>
</evidence>
<evidence type="ECO:0000256" key="3">
    <source>
        <dbReference type="ARBA" id="ARBA00022692"/>
    </source>
</evidence>
<dbReference type="AlphaFoldDB" id="A0A9Q1F2Q9"/>
<evidence type="ECO:0000256" key="10">
    <source>
        <dbReference type="RuleBase" id="RU000688"/>
    </source>
</evidence>
<dbReference type="GO" id="GO:0035025">
    <property type="term" value="P:positive regulation of Rho protein signal transduction"/>
    <property type="evidence" value="ECO:0007669"/>
    <property type="project" value="TreeGrafter"/>
</dbReference>
<dbReference type="FunFam" id="1.20.1070.10:FF:000040">
    <property type="entry name" value="Coagulation factor 2 (thrombin) receptor"/>
    <property type="match status" value="1"/>
</dbReference>
<dbReference type="GO" id="GO:0007200">
    <property type="term" value="P:phospholipase C-activating G protein-coupled receptor signaling pathway"/>
    <property type="evidence" value="ECO:0007669"/>
    <property type="project" value="TreeGrafter"/>
</dbReference>
<keyword evidence="14" id="KW-1185">Reference proteome</keyword>
<dbReference type="PRINTS" id="PR01157">
    <property type="entry name" value="P2YPURNOCPTR"/>
</dbReference>
<evidence type="ECO:0000256" key="1">
    <source>
        <dbReference type="ARBA" id="ARBA00004651"/>
    </source>
</evidence>
<dbReference type="SUPFAM" id="SSF81321">
    <property type="entry name" value="Family A G protein-coupled receptor-like"/>
    <property type="match status" value="1"/>
</dbReference>
<feature type="transmembrane region" description="Helical" evidence="11">
    <location>
        <begin position="52"/>
        <end position="73"/>
    </location>
</feature>
<dbReference type="GO" id="GO:0004930">
    <property type="term" value="F:G protein-coupled receptor activity"/>
    <property type="evidence" value="ECO:0007669"/>
    <property type="project" value="UniProtKB-KW"/>
</dbReference>